<dbReference type="STRING" id="1484053.SAMN05444274_101153"/>
<feature type="transmembrane region" description="Helical" evidence="1">
    <location>
        <begin position="54"/>
        <end position="75"/>
    </location>
</feature>
<dbReference type="Proteomes" id="UP000184164">
    <property type="component" value="Unassembled WGS sequence"/>
</dbReference>
<protein>
    <submittedName>
        <fullName evidence="3">PH domain-containing protein</fullName>
    </submittedName>
</protein>
<keyword evidence="1" id="KW-0812">Transmembrane</keyword>
<proteinExistence type="predicted"/>
<evidence type="ECO:0000259" key="2">
    <source>
        <dbReference type="Pfam" id="PF03703"/>
    </source>
</evidence>
<keyword evidence="4" id="KW-1185">Reference proteome</keyword>
<dbReference type="Pfam" id="PF03703">
    <property type="entry name" value="bPH_2"/>
    <property type="match status" value="1"/>
</dbReference>
<dbReference type="EMBL" id="FQUM01000001">
    <property type="protein sequence ID" value="SHE35867.1"/>
    <property type="molecule type" value="Genomic_DNA"/>
</dbReference>
<dbReference type="RefSeq" id="WP_072998037.1">
    <property type="nucleotide sequence ID" value="NZ_FQUM01000001.1"/>
</dbReference>
<keyword evidence="1" id="KW-1133">Transmembrane helix</keyword>
<feature type="domain" description="YdbS-like PH" evidence="2">
    <location>
        <begin position="78"/>
        <end position="153"/>
    </location>
</feature>
<organism evidence="3 4">
    <name type="scientific">Mariniphaga anaerophila</name>
    <dbReference type="NCBI Taxonomy" id="1484053"/>
    <lineage>
        <taxon>Bacteria</taxon>
        <taxon>Pseudomonadati</taxon>
        <taxon>Bacteroidota</taxon>
        <taxon>Bacteroidia</taxon>
        <taxon>Marinilabiliales</taxon>
        <taxon>Prolixibacteraceae</taxon>
        <taxon>Mariniphaga</taxon>
    </lineage>
</organism>
<accession>A0A1M4SV62</accession>
<sequence>MIENTTYIKCRPSQLTNLGHLGVVLLLVPLLFIPAKAIGQILPMAFMPDSFVNYLPGLPACLFVTALLKLGYHVLQTRCTVYKINPEELQHTSGILHRKHGYIELYRIKDFRVDRPLIYRFFGRGNLVIYTSDKTTPVFRLEAIKNPEEVYTILRGLVELNRKEKHVFEVD</sequence>
<gene>
    <name evidence="3" type="ORF">SAMN05444274_101153</name>
</gene>
<reference evidence="3 4" key="1">
    <citation type="submission" date="2016-11" db="EMBL/GenBank/DDBJ databases">
        <authorList>
            <person name="Jaros S."/>
            <person name="Januszkiewicz K."/>
            <person name="Wedrychowicz H."/>
        </authorList>
    </citation>
    <scope>NUCLEOTIDE SEQUENCE [LARGE SCALE GENOMIC DNA]</scope>
    <source>
        <strain evidence="3 4">DSM 26910</strain>
    </source>
</reference>
<dbReference type="AlphaFoldDB" id="A0A1M4SV62"/>
<name>A0A1M4SV62_9BACT</name>
<evidence type="ECO:0000256" key="1">
    <source>
        <dbReference type="SAM" id="Phobius"/>
    </source>
</evidence>
<keyword evidence="1" id="KW-0472">Membrane</keyword>
<evidence type="ECO:0000313" key="4">
    <source>
        <dbReference type="Proteomes" id="UP000184164"/>
    </source>
</evidence>
<evidence type="ECO:0000313" key="3">
    <source>
        <dbReference type="EMBL" id="SHE35867.1"/>
    </source>
</evidence>
<dbReference type="InterPro" id="IPR005182">
    <property type="entry name" value="YdbS-like_PH"/>
</dbReference>
<feature type="transmembrane region" description="Helical" evidence="1">
    <location>
        <begin position="21"/>
        <end position="42"/>
    </location>
</feature>